<dbReference type="GO" id="GO:0015986">
    <property type="term" value="P:proton motive force-driven ATP synthesis"/>
    <property type="evidence" value="ECO:0007669"/>
    <property type="project" value="InterPro"/>
</dbReference>
<keyword evidence="9 12" id="KW-0472">Membrane</keyword>
<feature type="transmembrane region" description="Helical" evidence="12">
    <location>
        <begin position="12"/>
        <end position="30"/>
    </location>
</feature>
<evidence type="ECO:0000256" key="5">
    <source>
        <dbReference type="ARBA" id="ARBA00022781"/>
    </source>
</evidence>
<evidence type="ECO:0000256" key="6">
    <source>
        <dbReference type="ARBA" id="ARBA00022792"/>
    </source>
</evidence>
<evidence type="ECO:0000256" key="1">
    <source>
        <dbReference type="ARBA" id="ARBA00004273"/>
    </source>
</evidence>
<dbReference type="AlphaFoldDB" id="A0A2T9Z2E7"/>
<evidence type="ECO:0000256" key="9">
    <source>
        <dbReference type="ARBA" id="ARBA00023136"/>
    </source>
</evidence>
<comment type="similarity">
    <text evidence="2 11">Belongs to the ATPase e subunit family.</text>
</comment>
<dbReference type="Pfam" id="PF05680">
    <property type="entry name" value="ATP-synt_E"/>
    <property type="match status" value="1"/>
</dbReference>
<evidence type="ECO:0000256" key="11">
    <source>
        <dbReference type="RuleBase" id="RU367005"/>
    </source>
</evidence>
<dbReference type="EMBL" id="MBFS01002347">
    <property type="protein sequence ID" value="PVU98751.1"/>
    <property type="molecule type" value="Genomic_DNA"/>
</dbReference>
<name>A0A2T9Z2E7_9FUNG</name>
<keyword evidence="3 11" id="KW-0813">Transport</keyword>
<keyword evidence="10 11" id="KW-0066">ATP synthesis</keyword>
<evidence type="ECO:0000313" key="13">
    <source>
        <dbReference type="EMBL" id="PVU98751.1"/>
    </source>
</evidence>
<evidence type="ECO:0000256" key="3">
    <source>
        <dbReference type="ARBA" id="ARBA00022448"/>
    </source>
</evidence>
<evidence type="ECO:0000256" key="2">
    <source>
        <dbReference type="ARBA" id="ARBA00007333"/>
    </source>
</evidence>
<comment type="function">
    <text evidence="11">Subunit e, of the mitochondrial membrane ATP synthase complex (F(1)F(0) ATP synthase or Complex V) that produces ATP from ADP in the presence of a proton gradient across the membrane which is generated by electron transport complexes of the respiratory chain. ATP synthase complex consist of a soluble F(1) head domain - the catalytic core - and a membrane F(1) domain - the membrane proton channel. These two domains are linked by a central stalk rotating inside the F(1) region and a stationary peripheral stalk. During catalysis, ATP synthesis in the catalytic domain of F(1) is coupled via a rotary mechanism of the central stalk subunits to proton translocation. In vivo, can only synthesize ATP although its ATP hydrolase activity can be activated artificially in vitro. Part of the complex F(0) domain.</text>
</comment>
<keyword evidence="12" id="KW-0812">Transmembrane</keyword>
<dbReference type="GO" id="GO:0045259">
    <property type="term" value="C:proton-transporting ATP synthase complex"/>
    <property type="evidence" value="ECO:0007669"/>
    <property type="project" value="UniProtKB-UniRule"/>
</dbReference>
<keyword evidence="14" id="KW-1185">Reference proteome</keyword>
<comment type="subcellular location">
    <subcellularLocation>
        <location evidence="1 11">Mitochondrion inner membrane</location>
    </subcellularLocation>
</comment>
<comment type="subunit">
    <text evidence="11">F-type ATPases have 2 components, CF(1) - the catalytic core - and CF(0) - the membrane proton channel. CF(1) and CF(0) have multiple subunits.</text>
</comment>
<dbReference type="OrthoDB" id="2125027at2759"/>
<evidence type="ECO:0000256" key="8">
    <source>
        <dbReference type="ARBA" id="ARBA00023128"/>
    </source>
</evidence>
<evidence type="ECO:0000256" key="4">
    <source>
        <dbReference type="ARBA" id="ARBA00022547"/>
    </source>
</evidence>
<keyword evidence="4 11" id="KW-0138">CF(0)</keyword>
<dbReference type="InterPro" id="IPR008386">
    <property type="entry name" value="ATP_synth_F0_esu_mt"/>
</dbReference>
<comment type="caution">
    <text evidence="13">The sequence shown here is derived from an EMBL/GenBank/DDBJ whole genome shotgun (WGS) entry which is preliminary data.</text>
</comment>
<gene>
    <name evidence="13" type="ORF">BB560_005611</name>
</gene>
<evidence type="ECO:0000256" key="12">
    <source>
        <dbReference type="SAM" id="Phobius"/>
    </source>
</evidence>
<keyword evidence="12" id="KW-1133">Transmembrane helix</keyword>
<evidence type="ECO:0000256" key="7">
    <source>
        <dbReference type="ARBA" id="ARBA00023065"/>
    </source>
</evidence>
<reference evidence="13 14" key="1">
    <citation type="journal article" date="2018" name="MBio">
        <title>Comparative Genomics Reveals the Core Gene Toolbox for the Fungus-Insect Symbiosis.</title>
        <authorList>
            <person name="Wang Y."/>
            <person name="Stata M."/>
            <person name="Wang W."/>
            <person name="Stajich J.E."/>
            <person name="White M.M."/>
            <person name="Moncalvo J.M."/>
        </authorList>
    </citation>
    <scope>NUCLEOTIDE SEQUENCE [LARGE SCALE GENOMIC DNA]</scope>
    <source>
        <strain evidence="13 14">SC-DP-2</strain>
    </source>
</reference>
<organism evidence="13 14">
    <name type="scientific">Smittium megazygosporum</name>
    <dbReference type="NCBI Taxonomy" id="133381"/>
    <lineage>
        <taxon>Eukaryota</taxon>
        <taxon>Fungi</taxon>
        <taxon>Fungi incertae sedis</taxon>
        <taxon>Zoopagomycota</taxon>
        <taxon>Kickxellomycotina</taxon>
        <taxon>Harpellomycetes</taxon>
        <taxon>Harpellales</taxon>
        <taxon>Legeriomycetaceae</taxon>
        <taxon>Smittium</taxon>
    </lineage>
</organism>
<accession>A0A2T9Z2E7</accession>
<proteinExistence type="inferred from homology"/>
<protein>
    <recommendedName>
        <fullName evidence="11">ATP synthase F(0) complex subunit e, mitochondrial</fullName>
    </recommendedName>
</protein>
<dbReference type="Proteomes" id="UP000245609">
    <property type="component" value="Unassembled WGS sequence"/>
</dbReference>
<keyword evidence="8 11" id="KW-0496">Mitochondrion</keyword>
<keyword evidence="7 11" id="KW-0406">Ion transport</keyword>
<dbReference type="STRING" id="133381.A0A2T9Z2E7"/>
<evidence type="ECO:0000256" key="10">
    <source>
        <dbReference type="ARBA" id="ARBA00023310"/>
    </source>
</evidence>
<dbReference type="GO" id="GO:0005743">
    <property type="term" value="C:mitochondrial inner membrane"/>
    <property type="evidence" value="ECO:0007669"/>
    <property type="project" value="UniProtKB-SubCell"/>
</dbReference>
<dbReference type="GO" id="GO:0015078">
    <property type="term" value="F:proton transmembrane transporter activity"/>
    <property type="evidence" value="ECO:0007669"/>
    <property type="project" value="InterPro"/>
</dbReference>
<sequence>MQAAPVRKVSSLYLLTRYAVFGFGIGYGFFHNRTLRAESAKKHEHDAYMKKVHLIEQAKLAYQEKIRPPTTSVNANFDDPNFDFEAWAKTLQ</sequence>
<keyword evidence="5 11" id="KW-0375">Hydrogen ion transport</keyword>
<keyword evidence="6 11" id="KW-0999">Mitochondrion inner membrane</keyword>
<evidence type="ECO:0000313" key="14">
    <source>
        <dbReference type="Proteomes" id="UP000245609"/>
    </source>
</evidence>